<evidence type="ECO:0000313" key="5">
    <source>
        <dbReference type="Proteomes" id="UP000500961"/>
    </source>
</evidence>
<dbReference type="KEGG" id="ttz:FHG85_00555"/>
<proteinExistence type="inferred from homology"/>
<keyword evidence="3" id="KW-0812">Transmembrane</keyword>
<gene>
    <name evidence="4" type="ORF">FHG85_00555</name>
</gene>
<keyword evidence="3" id="KW-0472">Membrane</keyword>
<dbReference type="GO" id="GO:0005829">
    <property type="term" value="C:cytosol"/>
    <property type="evidence" value="ECO:0007669"/>
    <property type="project" value="TreeGrafter"/>
</dbReference>
<evidence type="ECO:0000256" key="3">
    <source>
        <dbReference type="SAM" id="Phobius"/>
    </source>
</evidence>
<feature type="transmembrane region" description="Helical" evidence="3">
    <location>
        <begin position="21"/>
        <end position="41"/>
    </location>
</feature>
<evidence type="ECO:0000256" key="1">
    <source>
        <dbReference type="ARBA" id="ARBA00009091"/>
    </source>
</evidence>
<name>A0A7D4B9P3_9BACT</name>
<protein>
    <submittedName>
        <fullName evidence="4">OmpH family outer membrane protein</fullName>
    </submittedName>
</protein>
<dbReference type="InterPro" id="IPR005632">
    <property type="entry name" value="Chaperone_Skp"/>
</dbReference>
<dbReference type="PANTHER" id="PTHR35089">
    <property type="entry name" value="CHAPERONE PROTEIN SKP"/>
    <property type="match status" value="1"/>
</dbReference>
<dbReference type="InterPro" id="IPR024930">
    <property type="entry name" value="Skp_dom_sf"/>
</dbReference>
<dbReference type="EMBL" id="CP041345">
    <property type="protein sequence ID" value="QKG78820.1"/>
    <property type="molecule type" value="Genomic_DNA"/>
</dbReference>
<evidence type="ECO:0000313" key="4">
    <source>
        <dbReference type="EMBL" id="QKG78820.1"/>
    </source>
</evidence>
<dbReference type="SUPFAM" id="SSF111384">
    <property type="entry name" value="OmpH-like"/>
    <property type="match status" value="1"/>
</dbReference>
<dbReference type="SMART" id="SM00935">
    <property type="entry name" value="OmpH"/>
    <property type="match status" value="1"/>
</dbReference>
<sequence length="218" mass="25215">MLYMSIWLNKKIEIYLNMKKTNLIINILFGLAIVALFVLHFTSGKKANVESANSTQVQDLGEFTAAWIDMDTILNNYDMYFDMKSELEQSSKKKEAELTAKSKSFEKQARDFQDKVQKGLVTRSEAQQLQADLANKEQQLYQMRDEMRMQLAEEEQVKLRKIHNSIVEYLKEYNADKGYKLIFSSTFGGPVLYGHPAIDITKEVLEGLNKKYAETKKN</sequence>
<keyword evidence="3" id="KW-1133">Transmembrane helix</keyword>
<accession>A0A7D4B9P3</accession>
<reference evidence="4 5" key="1">
    <citation type="submission" date="2019-07" db="EMBL/GenBank/DDBJ databases">
        <title>Thalassofilum flectens gen. nov., sp. nov., a novel moderate thermophilic anaerobe from a shallow sea hot spring in Kunashir Island (Russia), representing a new family in the order Bacteroidales, and proposal of Thalassofilacea fam. nov.</title>
        <authorList>
            <person name="Kochetkova T.V."/>
            <person name="Podosokorskaya O.A."/>
            <person name="Novikov A."/>
            <person name="Elcheninov A.G."/>
            <person name="Toshchakov S.V."/>
            <person name="Kublanov I.V."/>
        </authorList>
    </citation>
    <scope>NUCLEOTIDE SEQUENCE [LARGE SCALE GENOMIC DNA]</scope>
    <source>
        <strain evidence="4 5">38-H</strain>
    </source>
</reference>
<dbReference type="Pfam" id="PF03938">
    <property type="entry name" value="OmpH"/>
    <property type="match status" value="1"/>
</dbReference>
<organism evidence="4 5">
    <name type="scientific">Tenuifilum thalassicum</name>
    <dbReference type="NCBI Taxonomy" id="2590900"/>
    <lineage>
        <taxon>Bacteria</taxon>
        <taxon>Pseudomonadati</taxon>
        <taxon>Bacteroidota</taxon>
        <taxon>Bacteroidia</taxon>
        <taxon>Bacteroidales</taxon>
        <taxon>Tenuifilaceae</taxon>
        <taxon>Tenuifilum</taxon>
    </lineage>
</organism>
<dbReference type="Gene3D" id="3.30.910.20">
    <property type="entry name" value="Skp domain"/>
    <property type="match status" value="1"/>
</dbReference>
<dbReference type="GO" id="GO:0051082">
    <property type="term" value="F:unfolded protein binding"/>
    <property type="evidence" value="ECO:0007669"/>
    <property type="project" value="InterPro"/>
</dbReference>
<comment type="similarity">
    <text evidence="1">Belongs to the Skp family.</text>
</comment>
<keyword evidence="5" id="KW-1185">Reference proteome</keyword>
<keyword evidence="2" id="KW-0732">Signal</keyword>
<evidence type="ECO:0000256" key="2">
    <source>
        <dbReference type="ARBA" id="ARBA00022729"/>
    </source>
</evidence>
<dbReference type="AlphaFoldDB" id="A0A7D4B9P3"/>
<dbReference type="Proteomes" id="UP000500961">
    <property type="component" value="Chromosome"/>
</dbReference>
<dbReference type="PANTHER" id="PTHR35089:SF1">
    <property type="entry name" value="CHAPERONE PROTEIN SKP"/>
    <property type="match status" value="1"/>
</dbReference>
<dbReference type="GO" id="GO:0050821">
    <property type="term" value="P:protein stabilization"/>
    <property type="evidence" value="ECO:0007669"/>
    <property type="project" value="TreeGrafter"/>
</dbReference>